<name>A0ABC8R7W0_9AQUA</name>
<reference evidence="2 3" key="1">
    <citation type="submission" date="2024-02" db="EMBL/GenBank/DDBJ databases">
        <authorList>
            <person name="Vignale AGUSTIN F."/>
            <person name="Sosa J E."/>
            <person name="Modenutti C."/>
        </authorList>
    </citation>
    <scope>NUCLEOTIDE SEQUENCE [LARGE SCALE GENOMIC DNA]</scope>
</reference>
<keyword evidence="1" id="KW-0812">Transmembrane</keyword>
<organism evidence="2 3">
    <name type="scientific">Ilex paraguariensis</name>
    <name type="common">yerba mate</name>
    <dbReference type="NCBI Taxonomy" id="185542"/>
    <lineage>
        <taxon>Eukaryota</taxon>
        <taxon>Viridiplantae</taxon>
        <taxon>Streptophyta</taxon>
        <taxon>Embryophyta</taxon>
        <taxon>Tracheophyta</taxon>
        <taxon>Spermatophyta</taxon>
        <taxon>Magnoliopsida</taxon>
        <taxon>eudicotyledons</taxon>
        <taxon>Gunneridae</taxon>
        <taxon>Pentapetalae</taxon>
        <taxon>asterids</taxon>
        <taxon>campanulids</taxon>
        <taxon>Aquifoliales</taxon>
        <taxon>Aquifoliaceae</taxon>
        <taxon>Ilex</taxon>
    </lineage>
</organism>
<dbReference type="AlphaFoldDB" id="A0ABC8R7W0"/>
<comment type="caution">
    <text evidence="2">The sequence shown here is derived from an EMBL/GenBank/DDBJ whole genome shotgun (WGS) entry which is preliminary data.</text>
</comment>
<evidence type="ECO:0000313" key="2">
    <source>
        <dbReference type="EMBL" id="CAK9141044.1"/>
    </source>
</evidence>
<gene>
    <name evidence="2" type="ORF">ILEXP_LOCUS8565</name>
</gene>
<dbReference type="EMBL" id="CAUOFW020001092">
    <property type="protein sequence ID" value="CAK9141044.1"/>
    <property type="molecule type" value="Genomic_DNA"/>
</dbReference>
<accession>A0ABC8R7W0</accession>
<dbReference type="Proteomes" id="UP001642360">
    <property type="component" value="Unassembled WGS sequence"/>
</dbReference>
<feature type="transmembrane region" description="Helical" evidence="1">
    <location>
        <begin position="39"/>
        <end position="66"/>
    </location>
</feature>
<sequence>MHDQIISSSSSFLLLLILFHLSIFLFSSLSSSIVDSLPFFFFSCFLSPCSFACSSLLCLCLFWSLYGLDVGSETQLLFELWKQVFFYSSKHEICSCSSNSHVTCRILRTQLLVLTRF</sequence>
<evidence type="ECO:0000256" key="1">
    <source>
        <dbReference type="SAM" id="Phobius"/>
    </source>
</evidence>
<keyword evidence="1" id="KW-0472">Membrane</keyword>
<evidence type="ECO:0000313" key="3">
    <source>
        <dbReference type="Proteomes" id="UP001642360"/>
    </source>
</evidence>
<keyword evidence="3" id="KW-1185">Reference proteome</keyword>
<feature type="transmembrane region" description="Helical" evidence="1">
    <location>
        <begin position="12"/>
        <end position="33"/>
    </location>
</feature>
<proteinExistence type="predicted"/>
<protein>
    <submittedName>
        <fullName evidence="2">Uncharacterized protein</fullName>
    </submittedName>
</protein>
<keyword evidence="1" id="KW-1133">Transmembrane helix</keyword>